<keyword evidence="2" id="KW-1185">Reference proteome</keyword>
<evidence type="ECO:0000313" key="2">
    <source>
        <dbReference type="Proteomes" id="UP000277580"/>
    </source>
</evidence>
<proteinExistence type="predicted"/>
<name>A0A3N4KAG5_9PEZI</name>
<protein>
    <submittedName>
        <fullName evidence="1">Uncharacterized protein</fullName>
    </submittedName>
</protein>
<sequence length="207" mass="23405">MTVSTSDTERKDSYVYHVIRETTDILYDYGDSDIRGTYKTLEDANEAARRDLFKEDEYKKADLEDYSESTKHDGTVLINAGTGEIDFIVKVVCRIIPSDLNSPDRTVYIVNRTETTTSKTASSNTTTTEKISKTVGIYQKEDSANEAAERELRKAAGIKSWRDRRRFKGVFREEYDLEGLFEGAATIKNVGAGEKGITVVVERRTLE</sequence>
<organism evidence="1 2">
    <name type="scientific">Morchella conica CCBAS932</name>
    <dbReference type="NCBI Taxonomy" id="1392247"/>
    <lineage>
        <taxon>Eukaryota</taxon>
        <taxon>Fungi</taxon>
        <taxon>Dikarya</taxon>
        <taxon>Ascomycota</taxon>
        <taxon>Pezizomycotina</taxon>
        <taxon>Pezizomycetes</taxon>
        <taxon>Pezizales</taxon>
        <taxon>Morchellaceae</taxon>
        <taxon>Morchella</taxon>
    </lineage>
</organism>
<dbReference type="Proteomes" id="UP000277580">
    <property type="component" value="Unassembled WGS sequence"/>
</dbReference>
<dbReference type="EMBL" id="ML119182">
    <property type="protein sequence ID" value="RPB07453.1"/>
    <property type="molecule type" value="Genomic_DNA"/>
</dbReference>
<dbReference type="InParanoid" id="A0A3N4KAG5"/>
<evidence type="ECO:0000313" key="1">
    <source>
        <dbReference type="EMBL" id="RPB07453.1"/>
    </source>
</evidence>
<accession>A0A3N4KAG5</accession>
<dbReference type="AlphaFoldDB" id="A0A3N4KAG5"/>
<dbReference type="OrthoDB" id="3250281at2759"/>
<gene>
    <name evidence="1" type="ORF">P167DRAFT_549721</name>
</gene>
<reference evidence="1 2" key="1">
    <citation type="journal article" date="2018" name="Nat. Ecol. Evol.">
        <title>Pezizomycetes genomes reveal the molecular basis of ectomycorrhizal truffle lifestyle.</title>
        <authorList>
            <person name="Murat C."/>
            <person name="Payen T."/>
            <person name="Noel B."/>
            <person name="Kuo A."/>
            <person name="Morin E."/>
            <person name="Chen J."/>
            <person name="Kohler A."/>
            <person name="Krizsan K."/>
            <person name="Balestrini R."/>
            <person name="Da Silva C."/>
            <person name="Montanini B."/>
            <person name="Hainaut M."/>
            <person name="Levati E."/>
            <person name="Barry K.W."/>
            <person name="Belfiori B."/>
            <person name="Cichocki N."/>
            <person name="Clum A."/>
            <person name="Dockter R.B."/>
            <person name="Fauchery L."/>
            <person name="Guy J."/>
            <person name="Iotti M."/>
            <person name="Le Tacon F."/>
            <person name="Lindquist E.A."/>
            <person name="Lipzen A."/>
            <person name="Malagnac F."/>
            <person name="Mello A."/>
            <person name="Molinier V."/>
            <person name="Miyauchi S."/>
            <person name="Poulain J."/>
            <person name="Riccioni C."/>
            <person name="Rubini A."/>
            <person name="Sitrit Y."/>
            <person name="Splivallo R."/>
            <person name="Traeger S."/>
            <person name="Wang M."/>
            <person name="Zifcakova L."/>
            <person name="Wipf D."/>
            <person name="Zambonelli A."/>
            <person name="Paolocci F."/>
            <person name="Nowrousian M."/>
            <person name="Ottonello S."/>
            <person name="Baldrian P."/>
            <person name="Spatafora J.W."/>
            <person name="Henrissat B."/>
            <person name="Nagy L.G."/>
            <person name="Aury J.M."/>
            <person name="Wincker P."/>
            <person name="Grigoriev I.V."/>
            <person name="Bonfante P."/>
            <person name="Martin F.M."/>
        </authorList>
    </citation>
    <scope>NUCLEOTIDE SEQUENCE [LARGE SCALE GENOMIC DNA]</scope>
    <source>
        <strain evidence="1 2">CCBAS932</strain>
    </source>
</reference>